<gene>
    <name evidence="1" type="ORF">LTR37_020572</name>
</gene>
<comment type="caution">
    <text evidence="1">The sequence shown here is derived from an EMBL/GenBank/DDBJ whole genome shotgun (WGS) entry which is preliminary data.</text>
</comment>
<name>A0ACC3MCD7_9PEZI</name>
<organism evidence="1 2">
    <name type="scientific">Vermiconidia calcicola</name>
    <dbReference type="NCBI Taxonomy" id="1690605"/>
    <lineage>
        <taxon>Eukaryota</taxon>
        <taxon>Fungi</taxon>
        <taxon>Dikarya</taxon>
        <taxon>Ascomycota</taxon>
        <taxon>Pezizomycotina</taxon>
        <taxon>Dothideomycetes</taxon>
        <taxon>Dothideomycetidae</taxon>
        <taxon>Mycosphaerellales</taxon>
        <taxon>Extremaceae</taxon>
        <taxon>Vermiconidia</taxon>
    </lineage>
</organism>
<reference evidence="1" key="1">
    <citation type="submission" date="2023-07" db="EMBL/GenBank/DDBJ databases">
        <title>Black Yeasts Isolated from many extreme environments.</title>
        <authorList>
            <person name="Coleine C."/>
            <person name="Stajich J.E."/>
            <person name="Selbmann L."/>
        </authorList>
    </citation>
    <scope>NUCLEOTIDE SEQUENCE</scope>
    <source>
        <strain evidence="1">CCFEE 5714</strain>
    </source>
</reference>
<evidence type="ECO:0000313" key="1">
    <source>
        <dbReference type="EMBL" id="KAK3683087.1"/>
    </source>
</evidence>
<protein>
    <submittedName>
        <fullName evidence="1">Uncharacterized protein</fullName>
    </submittedName>
</protein>
<proteinExistence type="predicted"/>
<dbReference type="Proteomes" id="UP001281147">
    <property type="component" value="Unassembled WGS sequence"/>
</dbReference>
<sequence length="126" mass="13794">MSIDKYEADTLSSYSFFSALFPGIPRQKHQGVNASTASASSSPSPRDALLYSPWNDCWIAVALTERGPQLIASELYSTLTRKHRHNVGYGGRYIGRRSRPTAFVGSECYFALSEGGVAQGSMIGYF</sequence>
<keyword evidence="2" id="KW-1185">Reference proteome</keyword>
<evidence type="ECO:0000313" key="2">
    <source>
        <dbReference type="Proteomes" id="UP001281147"/>
    </source>
</evidence>
<dbReference type="EMBL" id="JAUTXU010000370">
    <property type="protein sequence ID" value="KAK3683087.1"/>
    <property type="molecule type" value="Genomic_DNA"/>
</dbReference>
<accession>A0ACC3MCD7</accession>